<evidence type="ECO:0000313" key="11">
    <source>
        <dbReference type="Proteomes" id="UP000014923"/>
    </source>
</evidence>
<keyword evidence="11" id="KW-1185">Reference proteome</keyword>
<comment type="similarity">
    <text evidence="1">Belongs to the cytidine and deoxycytidylate deaminase family. ADAT2 subfamily.</text>
</comment>
<feature type="domain" description="CMP/dCMP-type deaminase" evidence="9">
    <location>
        <begin position="1"/>
        <end position="118"/>
    </location>
</feature>
<dbReference type="HAMAP" id="MF_00972">
    <property type="entry name" value="tRNA_aden_deaminase"/>
    <property type="match status" value="1"/>
</dbReference>
<dbReference type="PANTHER" id="PTHR11079:SF202">
    <property type="entry name" value="TRNA-SPECIFIC ADENOSINE DEAMINASE"/>
    <property type="match status" value="1"/>
</dbReference>
<dbReference type="SUPFAM" id="SSF53927">
    <property type="entry name" value="Cytidine deaminase-like"/>
    <property type="match status" value="1"/>
</dbReference>
<comment type="subunit">
    <text evidence="2 8">Homodimer.</text>
</comment>
<dbReference type="InterPro" id="IPR002125">
    <property type="entry name" value="CMP_dCMP_dom"/>
</dbReference>
<comment type="caution">
    <text evidence="10">The sequence shown here is derived from an EMBL/GenBank/DDBJ whole genome shotgun (WGS) entry which is preliminary data.</text>
</comment>
<feature type="binding site" evidence="8">
    <location>
        <position position="80"/>
    </location>
    <ligand>
        <name>Zn(2+)</name>
        <dbReference type="ChEBI" id="CHEBI:29105"/>
        <note>catalytic</note>
    </ligand>
</feature>
<feature type="binding site" evidence="8">
    <location>
        <position position="50"/>
    </location>
    <ligand>
        <name>Zn(2+)</name>
        <dbReference type="ChEBI" id="CHEBI:29105"/>
        <note>catalytic</note>
    </ligand>
</feature>
<dbReference type="PROSITE" id="PS00903">
    <property type="entry name" value="CYT_DCMP_DEAMINASES_1"/>
    <property type="match status" value="1"/>
</dbReference>
<name>R7RUI6_9CLOT</name>
<dbReference type="InterPro" id="IPR016193">
    <property type="entry name" value="Cytidine_deaminase-like"/>
</dbReference>
<dbReference type="GO" id="GO:0052717">
    <property type="term" value="F:tRNA-specific adenosine-34 deaminase activity"/>
    <property type="evidence" value="ECO:0007669"/>
    <property type="project" value="UniProtKB-UniRule"/>
</dbReference>
<evidence type="ECO:0000313" key="10">
    <source>
        <dbReference type="EMBL" id="CDF59181.1"/>
    </source>
</evidence>
<dbReference type="NCBIfam" id="NF008113">
    <property type="entry name" value="PRK10860.1"/>
    <property type="match status" value="1"/>
</dbReference>
<comment type="function">
    <text evidence="8">Catalyzes the deamination of adenosine to inosine at the wobble position 34 of tRNA(Arg2).</text>
</comment>
<dbReference type="Pfam" id="PF00383">
    <property type="entry name" value="dCMP_cyt_deam_1"/>
    <property type="match status" value="1"/>
</dbReference>
<dbReference type="Proteomes" id="UP000014923">
    <property type="component" value="Unassembled WGS sequence"/>
</dbReference>
<evidence type="ECO:0000256" key="1">
    <source>
        <dbReference type="ARBA" id="ARBA00010669"/>
    </source>
</evidence>
<evidence type="ECO:0000256" key="5">
    <source>
        <dbReference type="ARBA" id="ARBA00022801"/>
    </source>
</evidence>
<keyword evidence="6 8" id="KW-0862">Zinc</keyword>
<keyword evidence="5 8" id="KW-0378">Hydrolase</keyword>
<organism evidence="10 11">
    <name type="scientific">Thermobrachium celere DSM 8682</name>
    <dbReference type="NCBI Taxonomy" id="941824"/>
    <lineage>
        <taxon>Bacteria</taxon>
        <taxon>Bacillati</taxon>
        <taxon>Bacillota</taxon>
        <taxon>Clostridia</taxon>
        <taxon>Eubacteriales</taxon>
        <taxon>Clostridiaceae</taxon>
        <taxon>Thermobrachium</taxon>
    </lineage>
</organism>
<dbReference type="GO" id="GO:0008270">
    <property type="term" value="F:zinc ion binding"/>
    <property type="evidence" value="ECO:0007669"/>
    <property type="project" value="UniProtKB-UniRule"/>
</dbReference>
<dbReference type="EMBL" id="CAVN010000149">
    <property type="protein sequence ID" value="CDF59181.1"/>
    <property type="molecule type" value="Genomic_DNA"/>
</dbReference>
<dbReference type="PANTHER" id="PTHR11079">
    <property type="entry name" value="CYTOSINE DEAMINASE FAMILY MEMBER"/>
    <property type="match status" value="1"/>
</dbReference>
<comment type="catalytic activity">
    <reaction evidence="7 8">
        <text>adenosine(34) in tRNA + H2O + H(+) = inosine(34) in tRNA + NH4(+)</text>
        <dbReference type="Rhea" id="RHEA:43168"/>
        <dbReference type="Rhea" id="RHEA-COMP:10373"/>
        <dbReference type="Rhea" id="RHEA-COMP:10374"/>
        <dbReference type="ChEBI" id="CHEBI:15377"/>
        <dbReference type="ChEBI" id="CHEBI:15378"/>
        <dbReference type="ChEBI" id="CHEBI:28938"/>
        <dbReference type="ChEBI" id="CHEBI:74411"/>
        <dbReference type="ChEBI" id="CHEBI:82852"/>
        <dbReference type="EC" id="3.5.4.33"/>
    </reaction>
</comment>
<dbReference type="InterPro" id="IPR028883">
    <property type="entry name" value="tRNA_aden_deaminase"/>
</dbReference>
<dbReference type="CDD" id="cd01285">
    <property type="entry name" value="nucleoside_deaminase"/>
    <property type="match status" value="1"/>
</dbReference>
<comment type="cofactor">
    <cofactor evidence="8">
        <name>Zn(2+)</name>
        <dbReference type="ChEBI" id="CHEBI:29105"/>
    </cofactor>
    <text evidence="8">Binds 1 zinc ion per subunit.</text>
</comment>
<evidence type="ECO:0000256" key="8">
    <source>
        <dbReference type="HAMAP-Rule" id="MF_00972"/>
    </source>
</evidence>
<dbReference type="GO" id="GO:0002100">
    <property type="term" value="P:tRNA wobble adenosine to inosine editing"/>
    <property type="evidence" value="ECO:0007669"/>
    <property type="project" value="UniProtKB-UniRule"/>
</dbReference>
<keyword evidence="3 8" id="KW-0819">tRNA processing</keyword>
<dbReference type="OrthoDB" id="9802676at2"/>
<evidence type="ECO:0000256" key="4">
    <source>
        <dbReference type="ARBA" id="ARBA00022723"/>
    </source>
</evidence>
<keyword evidence="4 8" id="KW-0479">Metal-binding</keyword>
<dbReference type="HOGENOM" id="CLU_025810_3_2_9"/>
<reference evidence="10" key="1">
    <citation type="submission" date="2013-03" db="EMBL/GenBank/DDBJ databases">
        <title>Draft genome sequence of the hydrogen-ethanol-producing anaerobic alkalithermophilic Caloramator celere.</title>
        <authorList>
            <person name="Ciranna A."/>
            <person name="Larjo A."/>
            <person name="Kivisto A."/>
            <person name="Santala V."/>
            <person name="Roos C."/>
            <person name="Karp M."/>
        </authorList>
    </citation>
    <scope>NUCLEOTIDE SEQUENCE [LARGE SCALE GENOMIC DNA]</scope>
    <source>
        <strain evidence="10">DSM 8682</strain>
    </source>
</reference>
<evidence type="ECO:0000256" key="7">
    <source>
        <dbReference type="ARBA" id="ARBA00048045"/>
    </source>
</evidence>
<accession>R7RUI6</accession>
<evidence type="ECO:0000256" key="3">
    <source>
        <dbReference type="ARBA" id="ARBA00022694"/>
    </source>
</evidence>
<dbReference type="InterPro" id="IPR016192">
    <property type="entry name" value="APOBEC/CMP_deaminase_Zn-bd"/>
</dbReference>
<dbReference type="FunFam" id="3.40.140.10:FF:000005">
    <property type="entry name" value="tRNA-specific adenosine deaminase"/>
    <property type="match status" value="1"/>
</dbReference>
<sequence length="148" mass="16597">MEYFMREAIKEAKKCLFIDEVPVGAVVVKDGKIVGRGHNLRETLKDATAHAEILAIQEACRNLGGWRLIDCEIYVTLEPCVMCAGALVNSRIKRLVFGAYDKRFGACGTLYNIAYDERLNHRIEVVGGVLEKECATLLSDFFKKKRGL</sequence>
<dbReference type="EC" id="3.5.4.33" evidence="8"/>
<evidence type="ECO:0000256" key="6">
    <source>
        <dbReference type="ARBA" id="ARBA00022833"/>
    </source>
</evidence>
<proteinExistence type="inferred from homology"/>
<protein>
    <recommendedName>
        <fullName evidence="8">tRNA-specific adenosine deaminase</fullName>
        <ecNumber evidence="8">3.5.4.33</ecNumber>
    </recommendedName>
</protein>
<dbReference type="PROSITE" id="PS51747">
    <property type="entry name" value="CYT_DCMP_DEAMINASES_2"/>
    <property type="match status" value="1"/>
</dbReference>
<evidence type="ECO:0000259" key="9">
    <source>
        <dbReference type="PROSITE" id="PS51747"/>
    </source>
</evidence>
<dbReference type="Gene3D" id="3.40.140.10">
    <property type="entry name" value="Cytidine Deaminase, domain 2"/>
    <property type="match status" value="1"/>
</dbReference>
<feature type="active site" description="Proton donor" evidence="8">
    <location>
        <position position="52"/>
    </location>
</feature>
<dbReference type="eggNOG" id="COG0590">
    <property type="taxonomic scope" value="Bacteria"/>
</dbReference>
<feature type="binding site" evidence="8">
    <location>
        <position position="83"/>
    </location>
    <ligand>
        <name>Zn(2+)</name>
        <dbReference type="ChEBI" id="CHEBI:29105"/>
        <note>catalytic</note>
    </ligand>
</feature>
<evidence type="ECO:0000256" key="2">
    <source>
        <dbReference type="ARBA" id="ARBA00011738"/>
    </source>
</evidence>
<dbReference type="AlphaFoldDB" id="R7RUI6"/>
<gene>
    <name evidence="8" type="primary">tadA</name>
    <name evidence="10" type="ORF">TCEL_02249</name>
</gene>